<evidence type="ECO:0000259" key="1">
    <source>
        <dbReference type="PROSITE" id="PS51387"/>
    </source>
</evidence>
<dbReference type="Proteomes" id="UP000699462">
    <property type="component" value="Unassembled WGS sequence"/>
</dbReference>
<dbReference type="InterPro" id="IPR016169">
    <property type="entry name" value="FAD-bd_PCMH_sub2"/>
</dbReference>
<dbReference type="OrthoDB" id="610608at2759"/>
<dbReference type="EMBL" id="JTDF01010045">
    <property type="protein sequence ID" value="KAF8564005.1"/>
    <property type="molecule type" value="Genomic_DNA"/>
</dbReference>
<evidence type="ECO:0000313" key="3">
    <source>
        <dbReference type="Proteomes" id="UP000699462"/>
    </source>
</evidence>
<proteinExistence type="predicted"/>
<name>A0A8T0D833_9TREM</name>
<accession>A0A8T0D833</accession>
<feature type="domain" description="FAD-binding PCMH-type" evidence="1">
    <location>
        <begin position="36"/>
        <end position="227"/>
    </location>
</feature>
<gene>
    <name evidence="2" type="ORF">P879_08898</name>
</gene>
<dbReference type="PROSITE" id="PS51387">
    <property type="entry name" value="FAD_PCMH"/>
    <property type="match status" value="1"/>
</dbReference>
<dbReference type="InterPro" id="IPR016166">
    <property type="entry name" value="FAD-bd_PCMH"/>
</dbReference>
<sequence>MDPTFYTDPNLVIRLGRELQKRVGLLPLVEVHAFHLEGQPGEIVRMLRVQPQSYSEIARIVRAARTMKLVVRACGERTGGDTGIYGTSSTVLIDCGQLADSPRIEFVNIKRKGEEEETQGLRVLACVGISELVQFQVSHNIEVAQSVETTSVRGTVVGAITSSAPGIVGPAGGAHGGCLSDEVMCIRVVDCHGDLIQYSSDEELSSALSTMGLLGIVYDVTLRYRPISLTKVSYKVSNSLHL</sequence>
<dbReference type="InterPro" id="IPR036318">
    <property type="entry name" value="FAD-bd_PCMH-like_sf"/>
</dbReference>
<dbReference type="SUPFAM" id="SSF56176">
    <property type="entry name" value="FAD-binding/transporter-associated domain-like"/>
    <property type="match status" value="1"/>
</dbReference>
<protein>
    <recommendedName>
        <fullName evidence="1">FAD-binding PCMH-type domain-containing protein</fullName>
    </recommendedName>
</protein>
<evidence type="ECO:0000313" key="2">
    <source>
        <dbReference type="EMBL" id="KAF8564005.1"/>
    </source>
</evidence>
<dbReference type="Gene3D" id="3.30.465.10">
    <property type="match status" value="1"/>
</dbReference>
<dbReference type="AlphaFoldDB" id="A0A8T0D833"/>
<reference evidence="2 3" key="1">
    <citation type="submission" date="2019-07" db="EMBL/GenBank/DDBJ databases">
        <title>Annotation for the trematode Paragonimus westermani.</title>
        <authorList>
            <person name="Choi Y.-J."/>
        </authorList>
    </citation>
    <scope>NUCLEOTIDE SEQUENCE [LARGE SCALE GENOMIC DNA]</scope>
    <source>
        <strain evidence="2">180907_Pwestermani</strain>
    </source>
</reference>
<comment type="caution">
    <text evidence="2">The sequence shown here is derived from an EMBL/GenBank/DDBJ whole genome shotgun (WGS) entry which is preliminary data.</text>
</comment>
<keyword evidence="3" id="KW-1185">Reference proteome</keyword>
<dbReference type="GO" id="GO:0071949">
    <property type="term" value="F:FAD binding"/>
    <property type="evidence" value="ECO:0007669"/>
    <property type="project" value="InterPro"/>
</dbReference>
<organism evidence="2 3">
    <name type="scientific">Paragonimus westermani</name>
    <dbReference type="NCBI Taxonomy" id="34504"/>
    <lineage>
        <taxon>Eukaryota</taxon>
        <taxon>Metazoa</taxon>
        <taxon>Spiralia</taxon>
        <taxon>Lophotrochozoa</taxon>
        <taxon>Platyhelminthes</taxon>
        <taxon>Trematoda</taxon>
        <taxon>Digenea</taxon>
        <taxon>Plagiorchiida</taxon>
        <taxon>Troglotremata</taxon>
        <taxon>Troglotrematidae</taxon>
        <taxon>Paragonimus</taxon>
    </lineage>
</organism>